<keyword evidence="8" id="KW-1185">Reference proteome</keyword>
<keyword evidence="1 5" id="KW-0489">Methyltransferase</keyword>
<dbReference type="EMBL" id="RBNJ01001400">
    <property type="protein sequence ID" value="RUS33205.1"/>
    <property type="molecule type" value="Genomic_DNA"/>
</dbReference>
<sequence>MLRYSRIYLIGTNHRDSSYQASFEGFDKAKISREQAEILMKRSVQIANEARDAFLSEQSTVRGRSGRPLVALSLGCYGAMLATEYTGDYFGATTDQLVEFHRQRLRVFLTEPGIDLIAFETIPSLQEAEAIRQLLCAEPTTIPCWVSFSCRDAHHVSHGESLVECISRFHDVASVSAVGVNCTKPKYVNSLLTDVKTELDRVGSDKWIIVYPDGGDTWDAGAREFVPETAILPHNFGVCAREWVQKFGPKIIIGGCCRTTPSHISNLQFATI</sequence>
<evidence type="ECO:0000313" key="7">
    <source>
        <dbReference type="EMBL" id="RUS33205.1"/>
    </source>
</evidence>
<comment type="cofactor">
    <cofactor evidence="5">
        <name>Zn(2+)</name>
        <dbReference type="ChEBI" id="CHEBI:29105"/>
    </cofactor>
</comment>
<evidence type="ECO:0000256" key="3">
    <source>
        <dbReference type="ARBA" id="ARBA00022723"/>
    </source>
</evidence>
<accession>A0A433QTX9</accession>
<evidence type="ECO:0000256" key="5">
    <source>
        <dbReference type="PROSITE-ProRule" id="PRU00333"/>
    </source>
</evidence>
<dbReference type="GO" id="GO:0046872">
    <property type="term" value="F:metal ion binding"/>
    <property type="evidence" value="ECO:0007669"/>
    <property type="project" value="UniProtKB-KW"/>
</dbReference>
<dbReference type="GO" id="GO:0008898">
    <property type="term" value="F:S-adenosylmethionine-homocysteine S-methyltransferase activity"/>
    <property type="evidence" value="ECO:0007669"/>
    <property type="project" value="TreeGrafter"/>
</dbReference>
<dbReference type="SUPFAM" id="SSF82282">
    <property type="entry name" value="Homocysteine S-methyltransferase"/>
    <property type="match status" value="1"/>
</dbReference>
<dbReference type="GO" id="GO:0009086">
    <property type="term" value="P:methionine biosynthetic process"/>
    <property type="evidence" value="ECO:0007669"/>
    <property type="project" value="TreeGrafter"/>
</dbReference>
<dbReference type="InterPro" id="IPR051486">
    <property type="entry name" value="Hcy_S-methyltransferase"/>
</dbReference>
<reference evidence="7 8" key="1">
    <citation type="journal article" date="2018" name="New Phytol.">
        <title>Phylogenomics of Endogonaceae and evolution of mycorrhizas within Mucoromycota.</title>
        <authorList>
            <person name="Chang Y."/>
            <person name="Desiro A."/>
            <person name="Na H."/>
            <person name="Sandor L."/>
            <person name="Lipzen A."/>
            <person name="Clum A."/>
            <person name="Barry K."/>
            <person name="Grigoriev I.V."/>
            <person name="Martin F.M."/>
            <person name="Stajich J.E."/>
            <person name="Smith M.E."/>
            <person name="Bonito G."/>
            <person name="Spatafora J.W."/>
        </authorList>
    </citation>
    <scope>NUCLEOTIDE SEQUENCE [LARGE SCALE GENOMIC DNA]</scope>
    <source>
        <strain evidence="7 8">AD002</strain>
    </source>
</reference>
<dbReference type="AlphaFoldDB" id="A0A433QTX9"/>
<feature type="binding site" evidence="5">
    <location>
        <position position="256"/>
    </location>
    <ligand>
        <name>Zn(2+)</name>
        <dbReference type="ChEBI" id="CHEBI:29105"/>
    </ligand>
</feature>
<name>A0A433QTX9_9FUNG</name>
<evidence type="ECO:0000256" key="4">
    <source>
        <dbReference type="ARBA" id="ARBA00022833"/>
    </source>
</evidence>
<dbReference type="InterPro" id="IPR036589">
    <property type="entry name" value="HCY_dom_sf"/>
</dbReference>
<evidence type="ECO:0000256" key="1">
    <source>
        <dbReference type="ARBA" id="ARBA00022603"/>
    </source>
</evidence>
<evidence type="ECO:0000259" key="6">
    <source>
        <dbReference type="PROSITE" id="PS50970"/>
    </source>
</evidence>
<keyword evidence="2 5" id="KW-0808">Transferase</keyword>
<dbReference type="Gene3D" id="3.20.20.330">
    <property type="entry name" value="Homocysteine-binding-like domain"/>
    <property type="match status" value="1"/>
</dbReference>
<dbReference type="PANTHER" id="PTHR46015">
    <property type="entry name" value="ZGC:172121"/>
    <property type="match status" value="1"/>
</dbReference>
<evidence type="ECO:0000313" key="8">
    <source>
        <dbReference type="Proteomes" id="UP000274822"/>
    </source>
</evidence>
<dbReference type="GO" id="GO:0033528">
    <property type="term" value="P:S-methylmethionine cycle"/>
    <property type="evidence" value="ECO:0007669"/>
    <property type="project" value="TreeGrafter"/>
</dbReference>
<proteinExistence type="predicted"/>
<comment type="caution">
    <text evidence="7">The sequence shown here is derived from an EMBL/GenBank/DDBJ whole genome shotgun (WGS) entry which is preliminary data.</text>
</comment>
<dbReference type="Proteomes" id="UP000274822">
    <property type="component" value="Unassembled WGS sequence"/>
</dbReference>
<dbReference type="PANTHER" id="PTHR46015:SF1">
    <property type="entry name" value="HOMOCYSTEINE S-METHYLTRANSFERASE-LIKE ISOFORM 1"/>
    <property type="match status" value="1"/>
</dbReference>
<organism evidence="7 8">
    <name type="scientific">Jimgerdemannia flammicorona</name>
    <dbReference type="NCBI Taxonomy" id="994334"/>
    <lineage>
        <taxon>Eukaryota</taxon>
        <taxon>Fungi</taxon>
        <taxon>Fungi incertae sedis</taxon>
        <taxon>Mucoromycota</taxon>
        <taxon>Mucoromycotina</taxon>
        <taxon>Endogonomycetes</taxon>
        <taxon>Endogonales</taxon>
        <taxon>Endogonaceae</taxon>
        <taxon>Jimgerdemannia</taxon>
    </lineage>
</organism>
<dbReference type="GO" id="GO:0032259">
    <property type="term" value="P:methylation"/>
    <property type="evidence" value="ECO:0007669"/>
    <property type="project" value="UniProtKB-KW"/>
</dbReference>
<gene>
    <name evidence="7" type="ORF">BC938DRAFT_472655</name>
</gene>
<dbReference type="PROSITE" id="PS50970">
    <property type="entry name" value="HCY"/>
    <property type="match status" value="1"/>
</dbReference>
<protein>
    <submittedName>
        <fullName evidence="7">Homocysteine S-methyltransferase</fullName>
    </submittedName>
</protein>
<keyword evidence="4 5" id="KW-0862">Zinc</keyword>
<feature type="binding site" evidence="5">
    <location>
        <position position="257"/>
    </location>
    <ligand>
        <name>Zn(2+)</name>
        <dbReference type="ChEBI" id="CHEBI:29105"/>
    </ligand>
</feature>
<feature type="domain" description="Hcy-binding" evidence="6">
    <location>
        <begin position="1"/>
        <end position="271"/>
    </location>
</feature>
<keyword evidence="3 5" id="KW-0479">Metal-binding</keyword>
<dbReference type="NCBIfam" id="NF007020">
    <property type="entry name" value="PRK09485.1"/>
    <property type="match status" value="1"/>
</dbReference>
<feature type="binding site" evidence="5">
    <location>
        <position position="182"/>
    </location>
    <ligand>
        <name>Zn(2+)</name>
        <dbReference type="ChEBI" id="CHEBI:29105"/>
    </ligand>
</feature>
<dbReference type="Pfam" id="PF02574">
    <property type="entry name" value="S-methyl_trans"/>
    <property type="match status" value="1"/>
</dbReference>
<evidence type="ECO:0000256" key="2">
    <source>
        <dbReference type="ARBA" id="ARBA00022679"/>
    </source>
</evidence>
<dbReference type="InterPro" id="IPR003726">
    <property type="entry name" value="HCY_dom"/>
</dbReference>